<accession>A0A069RGL8</accession>
<evidence type="ECO:0000313" key="2">
    <source>
        <dbReference type="EMBL" id="KDR96169.1"/>
    </source>
</evidence>
<keyword evidence="3" id="KW-1185">Reference proteome</keyword>
<dbReference type="RefSeq" id="WP_038261791.1">
    <property type="nucleotide sequence ID" value="NZ_FSRH01000009.1"/>
</dbReference>
<keyword evidence="1" id="KW-0732">Signal</keyword>
<evidence type="ECO:0000313" key="3">
    <source>
        <dbReference type="Proteomes" id="UP000027946"/>
    </source>
</evidence>
<dbReference type="AlphaFoldDB" id="A0A069RGL8"/>
<dbReference type="EMBL" id="JJMM01000004">
    <property type="protein sequence ID" value="KDR96169.1"/>
    <property type="molecule type" value="Genomic_DNA"/>
</dbReference>
<sequence>MKKKFRILLVSAVFLLMSISASFAEMPGGTVILNGKAYSFEYFNSNVQAIMEVGQAISNNDSVYVKVGQGATSMFMDVVKNTMGSAADIPEVEYYDPDGNTTTYAANDGDEVSSNTPTVKANFTTGTSVGNFEFGTVGIELSNIEGASTYAVEYLVVAGSEVATQTTAPVAVSVETETIAKPDTVKVMVYDSSSSLIATFENVPLDGTPVKWTDGEVENFSVVDIY</sequence>
<feature type="signal peptide" evidence="1">
    <location>
        <begin position="1"/>
        <end position="23"/>
    </location>
</feature>
<evidence type="ECO:0000256" key="1">
    <source>
        <dbReference type="SAM" id="SignalP"/>
    </source>
</evidence>
<comment type="caution">
    <text evidence="2">The sequence shown here is derived from an EMBL/GenBank/DDBJ whole genome shotgun (WGS) entry which is preliminary data.</text>
</comment>
<gene>
    <name evidence="2" type="ORF">CLIT_4c00060</name>
</gene>
<feature type="chain" id="PRO_5010281251" evidence="1">
    <location>
        <begin position="24"/>
        <end position="226"/>
    </location>
</feature>
<protein>
    <submittedName>
        <fullName evidence="2">Uncharacterized protein</fullName>
    </submittedName>
</protein>
<proteinExistence type="predicted"/>
<name>A0A069RGL8_PEPLI</name>
<dbReference type="Proteomes" id="UP000027946">
    <property type="component" value="Unassembled WGS sequence"/>
</dbReference>
<dbReference type="STRING" id="1121324.CLIT_4c00060"/>
<reference evidence="2 3" key="1">
    <citation type="submission" date="2014-03" db="EMBL/GenBank/DDBJ databases">
        <title>Genome sequence of Clostridium litorale W6, DSM 5388.</title>
        <authorList>
            <person name="Poehlein A."/>
            <person name="Jagirdar A."/>
            <person name="Khonsari B."/>
            <person name="Chibani C.M."/>
            <person name="Gutierrez Gutierrez D.A."/>
            <person name="Davydova E."/>
            <person name="Alghaithi H.S."/>
            <person name="Nair K.P."/>
            <person name="Dhamotharan K."/>
            <person name="Chandran L."/>
            <person name="G W."/>
            <person name="Daniel R."/>
        </authorList>
    </citation>
    <scope>NUCLEOTIDE SEQUENCE [LARGE SCALE GENOMIC DNA]</scope>
    <source>
        <strain evidence="2 3">W6</strain>
    </source>
</reference>
<organism evidence="2 3">
    <name type="scientific">Peptoclostridium litorale DSM 5388</name>
    <dbReference type="NCBI Taxonomy" id="1121324"/>
    <lineage>
        <taxon>Bacteria</taxon>
        <taxon>Bacillati</taxon>
        <taxon>Bacillota</taxon>
        <taxon>Clostridia</taxon>
        <taxon>Peptostreptococcales</taxon>
        <taxon>Peptoclostridiaceae</taxon>
        <taxon>Peptoclostridium</taxon>
    </lineage>
</organism>